<evidence type="ECO:0000313" key="1">
    <source>
        <dbReference type="EMBL" id="MBA0612594.1"/>
    </source>
</evidence>
<evidence type="ECO:0000313" key="2">
    <source>
        <dbReference type="Proteomes" id="UP000593561"/>
    </source>
</evidence>
<gene>
    <name evidence="1" type="ORF">Godav_013177</name>
</gene>
<dbReference type="Proteomes" id="UP000593561">
    <property type="component" value="Unassembled WGS sequence"/>
</dbReference>
<sequence length="121" mass="14261">MKRRRSFPSWRMGRDEISLLGELVQLLVKSSPDEEDLEMIMEGHPWIVQRQLIIFDRLTNPIEMGKVRLVLSPFWLKIGQCPPECDKKDLMHAIEYSIFGGVIRLEVKEEFCYLRVQLDAQ</sequence>
<proteinExistence type="predicted"/>
<protein>
    <recommendedName>
        <fullName evidence="3">DUF4283 domain-containing protein</fullName>
    </recommendedName>
</protein>
<comment type="caution">
    <text evidence="1">The sequence shown here is derived from an EMBL/GenBank/DDBJ whole genome shotgun (WGS) entry which is preliminary data.</text>
</comment>
<keyword evidence="2" id="KW-1185">Reference proteome</keyword>
<organism evidence="1 2">
    <name type="scientific">Gossypium davidsonii</name>
    <name type="common">Davidson's cotton</name>
    <name type="synonym">Gossypium klotzschianum subsp. davidsonii</name>
    <dbReference type="NCBI Taxonomy" id="34287"/>
    <lineage>
        <taxon>Eukaryota</taxon>
        <taxon>Viridiplantae</taxon>
        <taxon>Streptophyta</taxon>
        <taxon>Embryophyta</taxon>
        <taxon>Tracheophyta</taxon>
        <taxon>Spermatophyta</taxon>
        <taxon>Magnoliopsida</taxon>
        <taxon>eudicotyledons</taxon>
        <taxon>Gunneridae</taxon>
        <taxon>Pentapetalae</taxon>
        <taxon>rosids</taxon>
        <taxon>malvids</taxon>
        <taxon>Malvales</taxon>
        <taxon>Malvaceae</taxon>
        <taxon>Malvoideae</taxon>
        <taxon>Gossypium</taxon>
    </lineage>
</organism>
<dbReference type="AlphaFoldDB" id="A0A7J8RFL3"/>
<name>A0A7J8RFL3_GOSDV</name>
<accession>A0A7J8RFL3</accession>
<evidence type="ECO:0008006" key="3">
    <source>
        <dbReference type="Google" id="ProtNLM"/>
    </source>
</evidence>
<reference evidence="1 2" key="1">
    <citation type="journal article" date="2019" name="Genome Biol. Evol.">
        <title>Insights into the evolution of the New World diploid cottons (Gossypium, subgenus Houzingenia) based on genome sequencing.</title>
        <authorList>
            <person name="Grover C.E."/>
            <person name="Arick M.A. 2nd"/>
            <person name="Thrash A."/>
            <person name="Conover J.L."/>
            <person name="Sanders W.S."/>
            <person name="Peterson D.G."/>
            <person name="Frelichowski J.E."/>
            <person name="Scheffler J.A."/>
            <person name="Scheffler B.E."/>
            <person name="Wendel J.F."/>
        </authorList>
    </citation>
    <scope>NUCLEOTIDE SEQUENCE [LARGE SCALE GENOMIC DNA]</scope>
    <source>
        <strain evidence="1">27</strain>
        <tissue evidence="1">Leaf</tissue>
    </source>
</reference>
<dbReference type="EMBL" id="JABFAC010000005">
    <property type="protein sequence ID" value="MBA0612594.1"/>
    <property type="molecule type" value="Genomic_DNA"/>
</dbReference>